<dbReference type="InterPro" id="IPR036390">
    <property type="entry name" value="WH_DNA-bd_sf"/>
</dbReference>
<sequence>MNLVNELEELALATRLKRLSDRLSQDVSRIYKEAGLAFEARWYLILELLVRQKQLGITEISESLQLTHPAVVQFVEQMLAHGLVKTTTDSKDARRRLISLTAAGKQTYKKLSPVLAVIRDENKKWLEEASANMLQVLSELELALDKKSMYKRIKISLLEQSDV</sequence>
<dbReference type="SUPFAM" id="SSF46785">
    <property type="entry name" value="Winged helix' DNA-binding domain"/>
    <property type="match status" value="1"/>
</dbReference>
<dbReference type="AlphaFoldDB" id="A0A365XVS5"/>
<dbReference type="PROSITE" id="PS50995">
    <property type="entry name" value="HTH_MARR_2"/>
    <property type="match status" value="1"/>
</dbReference>
<feature type="domain" description="HTH marR-type" evidence="1">
    <location>
        <begin position="9"/>
        <end position="146"/>
    </location>
</feature>
<keyword evidence="3" id="KW-1185">Reference proteome</keyword>
<dbReference type="InterPro" id="IPR039422">
    <property type="entry name" value="MarR/SlyA-like"/>
</dbReference>
<dbReference type="InterPro" id="IPR036388">
    <property type="entry name" value="WH-like_DNA-bd_sf"/>
</dbReference>
<evidence type="ECO:0000313" key="3">
    <source>
        <dbReference type="Proteomes" id="UP000253410"/>
    </source>
</evidence>
<gene>
    <name evidence="2" type="ORF">DF182_27415</name>
</gene>
<dbReference type="Pfam" id="PF12802">
    <property type="entry name" value="MarR_2"/>
    <property type="match status" value="1"/>
</dbReference>
<accession>A0A365XVS5</accession>
<evidence type="ECO:0000259" key="1">
    <source>
        <dbReference type="PROSITE" id="PS50995"/>
    </source>
</evidence>
<organism evidence="2 3">
    <name type="scientific">Chitinophaga flava</name>
    <dbReference type="NCBI Taxonomy" id="2259036"/>
    <lineage>
        <taxon>Bacteria</taxon>
        <taxon>Pseudomonadati</taxon>
        <taxon>Bacteroidota</taxon>
        <taxon>Chitinophagia</taxon>
        <taxon>Chitinophagales</taxon>
        <taxon>Chitinophagaceae</taxon>
        <taxon>Chitinophaga</taxon>
    </lineage>
</organism>
<dbReference type="RefSeq" id="WP_113618949.1">
    <property type="nucleotide sequence ID" value="NZ_QFFJ01000002.1"/>
</dbReference>
<comment type="caution">
    <text evidence="2">The sequence shown here is derived from an EMBL/GenBank/DDBJ whole genome shotgun (WGS) entry which is preliminary data.</text>
</comment>
<dbReference type="GO" id="GO:0003700">
    <property type="term" value="F:DNA-binding transcription factor activity"/>
    <property type="evidence" value="ECO:0007669"/>
    <property type="project" value="InterPro"/>
</dbReference>
<dbReference type="Gene3D" id="1.10.10.10">
    <property type="entry name" value="Winged helix-like DNA-binding domain superfamily/Winged helix DNA-binding domain"/>
    <property type="match status" value="1"/>
</dbReference>
<evidence type="ECO:0000313" key="2">
    <source>
        <dbReference type="EMBL" id="RBL90198.1"/>
    </source>
</evidence>
<dbReference type="PANTHER" id="PTHR33164:SF43">
    <property type="entry name" value="HTH-TYPE TRANSCRIPTIONAL REPRESSOR YETL"/>
    <property type="match status" value="1"/>
</dbReference>
<protein>
    <recommendedName>
        <fullName evidence="1">HTH marR-type domain-containing protein</fullName>
    </recommendedName>
</protein>
<dbReference type="GO" id="GO:0006950">
    <property type="term" value="P:response to stress"/>
    <property type="evidence" value="ECO:0007669"/>
    <property type="project" value="TreeGrafter"/>
</dbReference>
<name>A0A365XVS5_9BACT</name>
<dbReference type="EMBL" id="QFFJ01000002">
    <property type="protein sequence ID" value="RBL90198.1"/>
    <property type="molecule type" value="Genomic_DNA"/>
</dbReference>
<reference evidence="2 3" key="1">
    <citation type="submission" date="2018-05" db="EMBL/GenBank/DDBJ databases">
        <title>Chitinophaga sp. K3CV102501T nov., isolated from isolated from a monsoon evergreen broad-leaved forest soil.</title>
        <authorList>
            <person name="Lv Y."/>
        </authorList>
    </citation>
    <scope>NUCLEOTIDE SEQUENCE [LARGE SCALE GENOMIC DNA]</scope>
    <source>
        <strain evidence="2 3">GDMCC 1.1325</strain>
    </source>
</reference>
<dbReference type="InterPro" id="IPR000835">
    <property type="entry name" value="HTH_MarR-typ"/>
</dbReference>
<dbReference type="Proteomes" id="UP000253410">
    <property type="component" value="Unassembled WGS sequence"/>
</dbReference>
<dbReference type="SMART" id="SM00347">
    <property type="entry name" value="HTH_MARR"/>
    <property type="match status" value="1"/>
</dbReference>
<dbReference type="OrthoDB" id="759747at2"/>
<dbReference type="PANTHER" id="PTHR33164">
    <property type="entry name" value="TRANSCRIPTIONAL REGULATOR, MARR FAMILY"/>
    <property type="match status" value="1"/>
</dbReference>
<proteinExistence type="predicted"/>